<evidence type="ECO:0000313" key="1">
    <source>
        <dbReference type="EMBL" id="VEL34592.1"/>
    </source>
</evidence>
<evidence type="ECO:0000313" key="2">
    <source>
        <dbReference type="Proteomes" id="UP000784294"/>
    </source>
</evidence>
<gene>
    <name evidence="1" type="ORF">PXEA_LOCUS28032</name>
</gene>
<sequence>MTQTQLSHGLGSVATTTSIDLRSTRNTQHSMRLLGTTIALVDVLTQRNEFKKMPIIKSKQYFVMLAQLPALRMYSHKDHLFDTVFLAKLDSGLEPDCVLHFSRGLGDSPTFNMTWSPSVL</sequence>
<accession>A0A448XE67</accession>
<keyword evidence="2" id="KW-1185">Reference proteome</keyword>
<dbReference type="EMBL" id="CAAALY010247983">
    <property type="protein sequence ID" value="VEL34592.1"/>
    <property type="molecule type" value="Genomic_DNA"/>
</dbReference>
<name>A0A448XE67_9PLAT</name>
<reference evidence="1" key="1">
    <citation type="submission" date="2018-11" db="EMBL/GenBank/DDBJ databases">
        <authorList>
            <consortium name="Pathogen Informatics"/>
        </authorList>
    </citation>
    <scope>NUCLEOTIDE SEQUENCE</scope>
</reference>
<protein>
    <submittedName>
        <fullName evidence="1">Uncharacterized protein</fullName>
    </submittedName>
</protein>
<organism evidence="1 2">
    <name type="scientific">Protopolystoma xenopodis</name>
    <dbReference type="NCBI Taxonomy" id="117903"/>
    <lineage>
        <taxon>Eukaryota</taxon>
        <taxon>Metazoa</taxon>
        <taxon>Spiralia</taxon>
        <taxon>Lophotrochozoa</taxon>
        <taxon>Platyhelminthes</taxon>
        <taxon>Monogenea</taxon>
        <taxon>Polyopisthocotylea</taxon>
        <taxon>Polystomatidea</taxon>
        <taxon>Polystomatidae</taxon>
        <taxon>Protopolystoma</taxon>
    </lineage>
</organism>
<dbReference type="Proteomes" id="UP000784294">
    <property type="component" value="Unassembled WGS sequence"/>
</dbReference>
<comment type="caution">
    <text evidence="1">The sequence shown here is derived from an EMBL/GenBank/DDBJ whole genome shotgun (WGS) entry which is preliminary data.</text>
</comment>
<proteinExistence type="predicted"/>
<dbReference type="AlphaFoldDB" id="A0A448XE67"/>